<evidence type="ECO:0000256" key="4">
    <source>
        <dbReference type="ARBA" id="ARBA00022485"/>
    </source>
</evidence>
<feature type="domain" description="Radical SAM core" evidence="11">
    <location>
        <begin position="111"/>
        <end position="337"/>
    </location>
</feature>
<dbReference type="Gene3D" id="3.20.20.70">
    <property type="entry name" value="Aldolase class I"/>
    <property type="match status" value="1"/>
</dbReference>
<reference evidence="12" key="1">
    <citation type="journal article" date="2022" name="Mol. Ecol. Resour.">
        <title>The complete and closed genome of the facultative generalist Candidatus Endoriftia persephone from deep-sea hydrothermal vents.</title>
        <authorList>
            <person name="de Oliveira A.L."/>
            <person name="Srivastava A."/>
            <person name="Espada-Hinojosa S."/>
            <person name="Bright M."/>
        </authorList>
    </citation>
    <scope>NUCLEOTIDE SEQUENCE</scope>
    <source>
        <strain evidence="12">Tica-EPR-9o50.N</strain>
    </source>
</reference>
<dbReference type="SFLD" id="SFLDG01070">
    <property type="entry name" value="PLP-dependent"/>
    <property type="match status" value="1"/>
</dbReference>
<evidence type="ECO:0000313" key="13">
    <source>
        <dbReference type="Proteomes" id="UP001056649"/>
    </source>
</evidence>
<dbReference type="GO" id="GO:0046872">
    <property type="term" value="F:metal ion binding"/>
    <property type="evidence" value="ECO:0007669"/>
    <property type="project" value="UniProtKB-KW"/>
</dbReference>
<proteinExistence type="inferred from homology"/>
<dbReference type="GO" id="GO:0003824">
    <property type="term" value="F:catalytic activity"/>
    <property type="evidence" value="ECO:0007669"/>
    <property type="project" value="InterPro"/>
</dbReference>
<evidence type="ECO:0000256" key="2">
    <source>
        <dbReference type="ARBA" id="ARBA00001966"/>
    </source>
</evidence>
<keyword evidence="13" id="KW-1185">Reference proteome</keyword>
<dbReference type="AlphaFoldDB" id="A0A9J6ZUK0"/>
<dbReference type="GO" id="GO:0051539">
    <property type="term" value="F:4 iron, 4 sulfur cluster binding"/>
    <property type="evidence" value="ECO:0007669"/>
    <property type="project" value="UniProtKB-KW"/>
</dbReference>
<dbReference type="KEGG" id="eps:L0Y14_09535"/>
<evidence type="ECO:0000256" key="9">
    <source>
        <dbReference type="ARBA" id="ARBA00023014"/>
    </source>
</evidence>
<dbReference type="InterPro" id="IPR003739">
    <property type="entry name" value="Lys_aminomutase/Glu_NH3_mut"/>
</dbReference>
<dbReference type="PANTHER" id="PTHR30538">
    <property type="entry name" value="LYSINE 2,3-AMINOMUTASE-RELATED"/>
    <property type="match status" value="1"/>
</dbReference>
<dbReference type="Pfam" id="PF04055">
    <property type="entry name" value="Radical_SAM"/>
    <property type="match status" value="1"/>
</dbReference>
<evidence type="ECO:0000256" key="8">
    <source>
        <dbReference type="ARBA" id="ARBA00023004"/>
    </source>
</evidence>
<comment type="cofactor">
    <cofactor evidence="2">
        <name>[4Fe-4S] cluster</name>
        <dbReference type="ChEBI" id="CHEBI:49883"/>
    </cofactor>
</comment>
<accession>A0A9J6ZUK0</accession>
<dbReference type="InterPro" id="IPR007197">
    <property type="entry name" value="rSAM"/>
</dbReference>
<dbReference type="EMBL" id="CP090569">
    <property type="protein sequence ID" value="USF86386.1"/>
    <property type="molecule type" value="Genomic_DNA"/>
</dbReference>
<evidence type="ECO:0000256" key="1">
    <source>
        <dbReference type="ARBA" id="ARBA00001933"/>
    </source>
</evidence>
<dbReference type="PIRSF" id="PIRSF004911">
    <property type="entry name" value="DUF160"/>
    <property type="match status" value="1"/>
</dbReference>
<keyword evidence="8" id="KW-0408">Iron</keyword>
<comment type="similarity">
    <text evidence="3">Belongs to the radical SAM superfamily. KamA family.</text>
</comment>
<feature type="binding site" evidence="10">
    <location>
        <position position="125"/>
    </location>
    <ligand>
        <name>[4Fe-4S] cluster</name>
        <dbReference type="ChEBI" id="CHEBI:49883"/>
        <note>4Fe-4S-S-AdoMet</note>
    </ligand>
</feature>
<comment type="cofactor">
    <cofactor evidence="1">
        <name>pyridoxal 5'-phosphate</name>
        <dbReference type="ChEBI" id="CHEBI:597326"/>
    </cofactor>
</comment>
<gene>
    <name evidence="12" type="ORF">L0Y14_09535</name>
</gene>
<dbReference type="PROSITE" id="PS51918">
    <property type="entry name" value="RADICAL_SAM"/>
    <property type="match status" value="1"/>
</dbReference>
<evidence type="ECO:0000256" key="3">
    <source>
        <dbReference type="ARBA" id="ARBA00008703"/>
    </source>
</evidence>
<evidence type="ECO:0000256" key="5">
    <source>
        <dbReference type="ARBA" id="ARBA00022691"/>
    </source>
</evidence>
<keyword evidence="9 10" id="KW-0411">Iron-sulfur</keyword>
<evidence type="ECO:0000259" key="11">
    <source>
        <dbReference type="PROSITE" id="PS51918"/>
    </source>
</evidence>
<evidence type="ECO:0000256" key="7">
    <source>
        <dbReference type="ARBA" id="ARBA00022898"/>
    </source>
</evidence>
<feature type="binding site" evidence="10">
    <location>
        <position position="129"/>
    </location>
    <ligand>
        <name>[4Fe-4S] cluster</name>
        <dbReference type="ChEBI" id="CHEBI:49883"/>
        <note>4Fe-4S-S-AdoMet</note>
    </ligand>
</feature>
<name>A0A9J6ZUK0_9GAMM</name>
<feature type="binding site" evidence="10">
    <location>
        <position position="132"/>
    </location>
    <ligand>
        <name>[4Fe-4S] cluster</name>
        <dbReference type="ChEBI" id="CHEBI:49883"/>
        <note>4Fe-4S-S-AdoMet</note>
    </ligand>
</feature>
<dbReference type="InterPro" id="IPR058240">
    <property type="entry name" value="rSAM_sf"/>
</dbReference>
<dbReference type="NCBIfam" id="TIGR00238">
    <property type="entry name" value="KamA family radical SAM protein"/>
    <property type="match status" value="1"/>
</dbReference>
<protein>
    <submittedName>
        <fullName evidence="12">KamA family radical SAM protein</fullName>
    </submittedName>
</protein>
<dbReference type="SUPFAM" id="SSF102114">
    <property type="entry name" value="Radical SAM enzymes"/>
    <property type="match status" value="1"/>
</dbReference>
<keyword evidence="6 10" id="KW-0479">Metal-binding</keyword>
<dbReference type="InterPro" id="IPR013785">
    <property type="entry name" value="Aldolase_TIM"/>
</dbReference>
<evidence type="ECO:0000256" key="10">
    <source>
        <dbReference type="PIRSR" id="PIRSR004911-1"/>
    </source>
</evidence>
<evidence type="ECO:0000256" key="6">
    <source>
        <dbReference type="ARBA" id="ARBA00022723"/>
    </source>
</evidence>
<dbReference type="Proteomes" id="UP001056649">
    <property type="component" value="Chromosome"/>
</dbReference>
<evidence type="ECO:0000313" key="12">
    <source>
        <dbReference type="EMBL" id="USF86386.1"/>
    </source>
</evidence>
<dbReference type="RefSeq" id="WP_006475838.1">
    <property type="nucleotide sequence ID" value="NZ_CP090569.1"/>
</dbReference>
<keyword evidence="7" id="KW-0663">Pyridoxal phosphate</keyword>
<organism evidence="12 13">
    <name type="scientific">Candidatus Endoriftia persephonae</name>
    <dbReference type="NCBI Taxonomy" id="393765"/>
    <lineage>
        <taxon>Bacteria</taxon>
        <taxon>Pseudomonadati</taxon>
        <taxon>Pseudomonadota</taxon>
        <taxon>Gammaproteobacteria</taxon>
        <taxon>Chromatiales</taxon>
        <taxon>Sedimenticolaceae</taxon>
        <taxon>Candidatus Endoriftia</taxon>
    </lineage>
</organism>
<keyword evidence="5" id="KW-0949">S-adenosyl-L-methionine</keyword>
<dbReference type="PANTHER" id="PTHR30538:SF0">
    <property type="entry name" value="L-LYSINE 2,3-AMINOMUTASE AQ_1632-RELATED"/>
    <property type="match status" value="1"/>
</dbReference>
<sequence length="389" mass="44825">MSNLDKLKKIDWKSVDWQSELKQNINSIDSLKHYIDLSEDEEEMLREVVGQHPMNIPRYYLSLLNEYDTNDPIRKLALPSEDELIVAGSMGETTKDPYGDDKHNKGNGVLHKYPYSALIVATDYCSMYCRHCFRKAIVGLPNDKTVENFQRAATYIREHKEITNVIISGGDPLLINTRRIKKILESLVDIDHVNYVRIGTRTPVVYPMRFFDDDLLKCFEEFNKHKTLYLPTHFNHANEITNIAKEAVLRIRQTGVTVNNQAVLLEGVNDSASDIENLMNGLVTIGVNPYYLYQCMPVSRVRHHFQVPLKKGIDIVDEAKLRLDGYAKRFKFIMGHDIGKIEICGRISDKLILKQIHSRPEEPENASRMMVMALDDKVGWLDDMREISL</sequence>
<dbReference type="SFLD" id="SFLDS00029">
    <property type="entry name" value="Radical_SAM"/>
    <property type="match status" value="1"/>
</dbReference>
<dbReference type="CDD" id="cd01335">
    <property type="entry name" value="Radical_SAM"/>
    <property type="match status" value="1"/>
</dbReference>
<keyword evidence="4 10" id="KW-0004">4Fe-4S</keyword>